<dbReference type="GO" id="GO:0016877">
    <property type="term" value="F:ligase activity, forming carbon-sulfur bonds"/>
    <property type="evidence" value="ECO:0007669"/>
    <property type="project" value="UniProtKB-ARBA"/>
</dbReference>
<dbReference type="Gene3D" id="3.30.300.30">
    <property type="match status" value="1"/>
</dbReference>
<dbReference type="InterPro" id="IPR020845">
    <property type="entry name" value="AMP-binding_CS"/>
</dbReference>
<dbReference type="Gene3D" id="3.40.50.12780">
    <property type="entry name" value="N-terminal domain of ligase-like"/>
    <property type="match status" value="1"/>
</dbReference>
<evidence type="ECO:0000313" key="3">
    <source>
        <dbReference type="EMBL" id="AWL06119.1"/>
    </source>
</evidence>
<dbReference type="InterPro" id="IPR025110">
    <property type="entry name" value="AMP-bd_C"/>
</dbReference>
<feature type="domain" description="AMP-binding enzyme C-terminal" evidence="2">
    <location>
        <begin position="419"/>
        <end position="491"/>
    </location>
</feature>
<dbReference type="Proteomes" id="UP000245820">
    <property type="component" value="Chromosome"/>
</dbReference>
<dbReference type="PROSITE" id="PS00455">
    <property type="entry name" value="AMP_BINDING"/>
    <property type="match status" value="1"/>
</dbReference>
<gene>
    <name evidence="3" type="ORF">DIR46_17880</name>
</gene>
<dbReference type="Pfam" id="PF00501">
    <property type="entry name" value="AMP-binding"/>
    <property type="match status" value="1"/>
</dbReference>
<dbReference type="InterPro" id="IPR045851">
    <property type="entry name" value="AMP-bd_C_sf"/>
</dbReference>
<dbReference type="InterPro" id="IPR042099">
    <property type="entry name" value="ANL_N_sf"/>
</dbReference>
<dbReference type="Pfam" id="PF13193">
    <property type="entry name" value="AMP-binding_C"/>
    <property type="match status" value="1"/>
</dbReference>
<evidence type="ECO:0000259" key="2">
    <source>
        <dbReference type="Pfam" id="PF13193"/>
    </source>
</evidence>
<dbReference type="AlphaFoldDB" id="A0A2S2DLZ5"/>
<dbReference type="PANTHER" id="PTHR43767">
    <property type="entry name" value="LONG-CHAIN-FATTY-ACID--COA LIGASE"/>
    <property type="match status" value="1"/>
</dbReference>
<keyword evidence="4" id="KW-1185">Reference proteome</keyword>
<evidence type="ECO:0000259" key="1">
    <source>
        <dbReference type="Pfam" id="PF00501"/>
    </source>
</evidence>
<accession>A0A2S2DLZ5</accession>
<dbReference type="RefSeq" id="WP_109346444.1">
    <property type="nucleotide sequence ID" value="NZ_CP029343.1"/>
</dbReference>
<keyword evidence="3" id="KW-0436">Ligase</keyword>
<reference evidence="3 4" key="1">
    <citation type="submission" date="2018-05" db="EMBL/GenBank/DDBJ databases">
        <title>Complete genome sequence of Massilia oculi sp. nov. CCUG 43427T (=DSM 26321T), the type strain of M. oculi, and comparison with genome sequences of other Massilia strains.</title>
        <authorList>
            <person name="Zhu B."/>
        </authorList>
    </citation>
    <scope>NUCLEOTIDE SEQUENCE [LARGE SCALE GENOMIC DNA]</scope>
    <source>
        <strain evidence="3 4">CCUG 43427</strain>
    </source>
</reference>
<dbReference type="InterPro" id="IPR000873">
    <property type="entry name" value="AMP-dep_synth/lig_dom"/>
</dbReference>
<feature type="domain" description="AMP-dependent synthetase/ligase" evidence="1">
    <location>
        <begin position="14"/>
        <end position="368"/>
    </location>
</feature>
<dbReference type="EMBL" id="CP029343">
    <property type="protein sequence ID" value="AWL06119.1"/>
    <property type="molecule type" value="Genomic_DNA"/>
</dbReference>
<evidence type="ECO:0000313" key="4">
    <source>
        <dbReference type="Proteomes" id="UP000245820"/>
    </source>
</evidence>
<protein>
    <submittedName>
        <fullName evidence="3">Long-chain fatty acid--CoA ligase</fullName>
    </submittedName>
</protein>
<dbReference type="KEGG" id="mtim:DIR46_17880"/>
<proteinExistence type="predicted"/>
<dbReference type="PANTHER" id="PTHR43767:SF12">
    <property type="entry name" value="AMP-DEPENDENT SYNTHETASE AND LIGASE"/>
    <property type="match status" value="1"/>
</dbReference>
<dbReference type="InterPro" id="IPR050237">
    <property type="entry name" value="ATP-dep_AMP-bd_enzyme"/>
</dbReference>
<name>A0A2S2DLZ5_9BURK</name>
<sequence length="499" mass="52299">MHSTDYRRISDILRHGAARAPDDPALIEDGRAWSYAQLADIADACAALLRELGVRPGDRVMVVAENGVAQVALLFAAAAIDAWSVSVNARLSEGELETMRAHSGARRVLYVTGNSADAARHAARAGALPCTDGVDGLLAGPLIDACAPEPVDAGGDQVAALVYTTGTTGQPKGVMLSHAGLLYVAATSSRLRGLTPGDRAWGALPFSHVYGLASVLLGTLYAGACLRLAPRFNACALLASIRAGELTVVQGVPAMYARLLAQAQADGGATPIPSRLRFCYAGGSPLDPVLKRAVEALFGLPLHNGYGLTEGGPTVSQTRLDAPRADSAVGLPIPGAEVRIMRRDGLEAGPGEAGELWMRGPGRMRGYYRDPAATAAALKPGGWLATGDLARQDPDGAMFLLGRTRELIIRSGFNVYPVEVEMALNAHPAVVQSAVVGRPLPAAEEEVVAFVEARGVDEATLQAWLLPRLAPYKRPARIVFMDALPAAPSGKILKSRLPR</sequence>
<dbReference type="OrthoDB" id="9766486at2"/>
<dbReference type="SUPFAM" id="SSF56801">
    <property type="entry name" value="Acetyl-CoA synthetase-like"/>
    <property type="match status" value="1"/>
</dbReference>
<organism evidence="3 4">
    <name type="scientific">Massilia oculi</name>
    <dbReference type="NCBI Taxonomy" id="945844"/>
    <lineage>
        <taxon>Bacteria</taxon>
        <taxon>Pseudomonadati</taxon>
        <taxon>Pseudomonadota</taxon>
        <taxon>Betaproteobacteria</taxon>
        <taxon>Burkholderiales</taxon>
        <taxon>Oxalobacteraceae</taxon>
        <taxon>Telluria group</taxon>
        <taxon>Massilia</taxon>
    </lineage>
</organism>